<evidence type="ECO:0000256" key="1">
    <source>
        <dbReference type="SAM" id="MobiDB-lite"/>
    </source>
</evidence>
<feature type="compositionally biased region" description="Pro residues" evidence="1">
    <location>
        <begin position="73"/>
        <end position="82"/>
    </location>
</feature>
<dbReference type="Proteomes" id="UP000193710">
    <property type="component" value="Unassembled WGS sequence"/>
</dbReference>
<proteinExistence type="predicted"/>
<accession>A0ABX3WAU0</accession>
<reference evidence="2 3" key="1">
    <citation type="submission" date="2016-01" db="EMBL/GenBank/DDBJ databases">
        <title>The new phylogeny of the genus Mycobacterium.</title>
        <authorList>
            <person name="Tarcisio F."/>
            <person name="Conor M."/>
            <person name="Antonella G."/>
            <person name="Elisabetta G."/>
            <person name="Giulia F.S."/>
            <person name="Sara T."/>
            <person name="Anna F."/>
            <person name="Clotilde B."/>
            <person name="Roberto B."/>
            <person name="Veronica D.S."/>
            <person name="Fabio R."/>
            <person name="Monica P."/>
            <person name="Olivier J."/>
            <person name="Enrico T."/>
            <person name="Nicola S."/>
        </authorList>
    </citation>
    <scope>NUCLEOTIDE SEQUENCE [LARGE SCALE GENOMIC DNA]</scope>
    <source>
        <strain evidence="2 3">DSM 44626</strain>
    </source>
</reference>
<dbReference type="RefSeq" id="WP_036469002.1">
    <property type="nucleotide sequence ID" value="NZ_HG964446.1"/>
</dbReference>
<evidence type="ECO:0000313" key="3">
    <source>
        <dbReference type="Proteomes" id="UP000193710"/>
    </source>
</evidence>
<evidence type="ECO:0000313" key="2">
    <source>
        <dbReference type="EMBL" id="ORX07170.1"/>
    </source>
</evidence>
<name>A0ABX3WAU0_9MYCO</name>
<comment type="caution">
    <text evidence="2">The sequence shown here is derived from an EMBL/GenBank/DDBJ whole genome shotgun (WGS) entry which is preliminary data.</text>
</comment>
<protein>
    <submittedName>
        <fullName evidence="2">Uncharacterized protein</fullName>
    </submittedName>
</protein>
<sequence length="101" mass="9508">MGIRTTVAALGGGATVLAVALGGIGPVDEPPGGSSVPASSVVPAPPGDSGGALRVKPAGGGGGCILGLNCGPINPPRPPPARRAPSLPHGPHQGAPMPQHP</sequence>
<dbReference type="EMBL" id="LQPY01000008">
    <property type="protein sequence ID" value="ORX07170.1"/>
    <property type="molecule type" value="Genomic_DNA"/>
</dbReference>
<organism evidence="2 3">
    <name type="scientific">Mycobacterium triplex</name>
    <dbReference type="NCBI Taxonomy" id="47839"/>
    <lineage>
        <taxon>Bacteria</taxon>
        <taxon>Bacillati</taxon>
        <taxon>Actinomycetota</taxon>
        <taxon>Actinomycetes</taxon>
        <taxon>Mycobacteriales</taxon>
        <taxon>Mycobacteriaceae</taxon>
        <taxon>Mycobacterium</taxon>
        <taxon>Mycobacterium simiae complex</taxon>
    </lineage>
</organism>
<keyword evidence="3" id="KW-1185">Reference proteome</keyword>
<feature type="region of interest" description="Disordered" evidence="1">
    <location>
        <begin position="23"/>
        <end position="101"/>
    </location>
</feature>
<feature type="compositionally biased region" description="Low complexity" evidence="1">
    <location>
        <begin position="30"/>
        <end position="42"/>
    </location>
</feature>
<gene>
    <name evidence="2" type="ORF">AWC29_07665</name>
</gene>